<feature type="transmembrane region" description="Helical" evidence="10">
    <location>
        <begin position="110"/>
        <end position="129"/>
    </location>
</feature>
<keyword evidence="4 10" id="KW-0812">Transmembrane</keyword>
<evidence type="ECO:0000256" key="1">
    <source>
        <dbReference type="ARBA" id="ARBA00004141"/>
    </source>
</evidence>
<comment type="subcellular location">
    <subcellularLocation>
        <location evidence="1">Membrane</location>
        <topology evidence="1">Multi-pass membrane protein</topology>
    </subcellularLocation>
</comment>
<feature type="compositionally biased region" description="Polar residues" evidence="9">
    <location>
        <begin position="492"/>
        <end position="506"/>
    </location>
</feature>
<evidence type="ECO:0000256" key="10">
    <source>
        <dbReference type="SAM" id="Phobius"/>
    </source>
</evidence>
<keyword evidence="3" id="KW-0813">Transport</keyword>
<dbReference type="InterPro" id="IPR036259">
    <property type="entry name" value="MFS_trans_sf"/>
</dbReference>
<dbReference type="GO" id="GO:0007268">
    <property type="term" value="P:chemical synaptic transmission"/>
    <property type="evidence" value="ECO:0007669"/>
    <property type="project" value="TreeGrafter"/>
</dbReference>
<dbReference type="GO" id="GO:0030121">
    <property type="term" value="C:AP-1 adaptor complex"/>
    <property type="evidence" value="ECO:0007669"/>
    <property type="project" value="TreeGrafter"/>
</dbReference>
<dbReference type="Pfam" id="PF07690">
    <property type="entry name" value="MFS_1"/>
    <property type="match status" value="1"/>
</dbReference>
<feature type="transmembrane region" description="Helical" evidence="10">
    <location>
        <begin position="340"/>
        <end position="365"/>
    </location>
</feature>
<feature type="domain" description="Major facilitator superfamily (MFS) profile" evidence="11">
    <location>
        <begin position="33"/>
        <end position="428"/>
    </location>
</feature>
<reference evidence="12" key="1">
    <citation type="journal article" date="2018" name="Nature">
        <title>Convergent evolution of bilaterian nerve cords.</title>
        <authorList>
            <person name="Martin-Duran J.M."/>
            <person name="Pang K."/>
            <person name="Borve A."/>
            <person name="Le H.S."/>
            <person name="Furu A."/>
            <person name="Cannon J.T."/>
            <person name="Jondelius U."/>
            <person name="Hejnol A."/>
        </authorList>
    </citation>
    <scope>NUCLEOTIDE SEQUENCE</scope>
</reference>
<dbReference type="AlphaFoldDB" id="A0A2P1DVE5"/>
<dbReference type="InterPro" id="IPR011701">
    <property type="entry name" value="MFS"/>
</dbReference>
<evidence type="ECO:0000313" key="12">
    <source>
        <dbReference type="EMBL" id="AVK72351.1"/>
    </source>
</evidence>
<name>A0A2P1DVE5_9BILA</name>
<evidence type="ECO:0000256" key="4">
    <source>
        <dbReference type="ARBA" id="ARBA00022692"/>
    </source>
</evidence>
<evidence type="ECO:0000256" key="2">
    <source>
        <dbReference type="ARBA" id="ARBA00006829"/>
    </source>
</evidence>
<evidence type="ECO:0000256" key="3">
    <source>
        <dbReference type="ARBA" id="ARBA00022448"/>
    </source>
</evidence>
<evidence type="ECO:0000256" key="5">
    <source>
        <dbReference type="ARBA" id="ARBA00022775"/>
    </source>
</evidence>
<feature type="transmembrane region" description="Helical" evidence="10">
    <location>
        <begin position="405"/>
        <end position="426"/>
    </location>
</feature>
<evidence type="ECO:0000256" key="8">
    <source>
        <dbReference type="ARBA" id="ARBA00023180"/>
    </source>
</evidence>
<dbReference type="Gene3D" id="1.20.1250.20">
    <property type="entry name" value="MFS general substrate transporter like domains"/>
    <property type="match status" value="1"/>
</dbReference>
<feature type="transmembrane region" description="Helical" evidence="10">
    <location>
        <begin position="203"/>
        <end position="223"/>
    </location>
</feature>
<feature type="region of interest" description="Disordered" evidence="9">
    <location>
        <begin position="492"/>
        <end position="518"/>
    </location>
</feature>
<dbReference type="PANTHER" id="PTHR23506">
    <property type="entry name" value="GH10249P"/>
    <property type="match status" value="1"/>
</dbReference>
<proteinExistence type="evidence at transcript level"/>
<evidence type="ECO:0000256" key="9">
    <source>
        <dbReference type="SAM" id="MobiDB-lite"/>
    </source>
</evidence>
<sequence>MENAQLHAKEKLDIFKQRIYERTNSPDSQKKLALCVVCVALLLDNMLYMVIVPIIPYYLHKGTIEVRNGTEVNDEFTGGETASIGILFASKAIVQLIFNPISGTLIDRRGYELPMVFGLCMIFASTITFAFGESYLILFIARSLQGLGSAFADSSGYAMIADRFSEEKERNKALGIALAFVSFGCLFAPPFGGFLYELAGKELPFIFLALLALADAAVIKYLIKPFTHIQEASTVTVPIHRLFLDKYIAIISGALAISNISLAFIEPTIAIWMKETMGTNGWQVGIVWLPGFLPHILGVYLCVVLANKYPKTQWMYAGVGLVIIGISCCVLPASKSFGVLVFPIMGICFGIALVDTSLIPALSYIMDVRYVSVYGSVYAIADISYSVAYAIGPIIAGAIVHAITYLWMCELIGFITIGFAPLILGLKKIYDLSTAMQEKQTLLDEPAKGLYTEYGISAMPDTVYPPVVSEQYELTAQNLSATVANGQSANNGSAMHSGSQITTGNRRQWEQFGGEGLR</sequence>
<evidence type="ECO:0000256" key="7">
    <source>
        <dbReference type="ARBA" id="ARBA00023136"/>
    </source>
</evidence>
<keyword evidence="7 10" id="KW-0472">Membrane</keyword>
<dbReference type="GO" id="GO:0030122">
    <property type="term" value="C:AP-2 adaptor complex"/>
    <property type="evidence" value="ECO:0007669"/>
    <property type="project" value="TreeGrafter"/>
</dbReference>
<feature type="transmembrane region" description="Helical" evidence="10">
    <location>
        <begin position="244"/>
        <end position="265"/>
    </location>
</feature>
<feature type="transmembrane region" description="Helical" evidence="10">
    <location>
        <begin position="285"/>
        <end position="307"/>
    </location>
</feature>
<feature type="transmembrane region" description="Helical" evidence="10">
    <location>
        <begin position="173"/>
        <end position="191"/>
    </location>
</feature>
<keyword evidence="6 10" id="KW-1133">Transmembrane helix</keyword>
<dbReference type="InterPro" id="IPR020846">
    <property type="entry name" value="MFS_dom"/>
</dbReference>
<feature type="transmembrane region" description="Helical" evidence="10">
    <location>
        <begin position="377"/>
        <end position="399"/>
    </location>
</feature>
<dbReference type="GO" id="GO:0005277">
    <property type="term" value="F:acetylcholine transmembrane transporter activity"/>
    <property type="evidence" value="ECO:0007669"/>
    <property type="project" value="TreeGrafter"/>
</dbReference>
<protein>
    <submittedName>
        <fullName evidence="12">Synaptic vesicular acetylcholine transporter</fullName>
    </submittedName>
</protein>
<organism evidence="12">
    <name type="scientific">Meara stichopi</name>
    <dbReference type="NCBI Taxonomy" id="84115"/>
    <lineage>
        <taxon>Eukaryota</taxon>
        <taxon>Metazoa</taxon>
        <taxon>Xenacoelomorpha</taxon>
        <taxon>Acoelomorpha</taxon>
        <taxon>Nemertodermatida</taxon>
        <taxon>Nemertodermatidae</taxon>
        <taxon>Meara</taxon>
    </lineage>
</organism>
<dbReference type="InterPro" id="IPR050930">
    <property type="entry name" value="MFS_Vesicular_Transporter"/>
</dbReference>
<dbReference type="PANTHER" id="PTHR23506:SF13">
    <property type="entry name" value="VESICULAR ACETYLCHOLINE TRANSPORTER"/>
    <property type="match status" value="1"/>
</dbReference>
<dbReference type="GO" id="GO:0043195">
    <property type="term" value="C:terminal bouton"/>
    <property type="evidence" value="ECO:0007669"/>
    <property type="project" value="TreeGrafter"/>
</dbReference>
<dbReference type="EMBL" id="KY709800">
    <property type="protein sequence ID" value="AVK72351.1"/>
    <property type="molecule type" value="mRNA"/>
</dbReference>
<dbReference type="SUPFAM" id="SSF103473">
    <property type="entry name" value="MFS general substrate transporter"/>
    <property type="match status" value="1"/>
</dbReference>
<evidence type="ECO:0000259" key="11">
    <source>
        <dbReference type="PROSITE" id="PS50850"/>
    </source>
</evidence>
<feature type="transmembrane region" description="Helical" evidence="10">
    <location>
        <begin position="314"/>
        <end position="334"/>
    </location>
</feature>
<keyword evidence="8" id="KW-0325">Glycoprotein</keyword>
<keyword evidence="5" id="KW-0532">Neurotransmitter transport</keyword>
<evidence type="ECO:0000256" key="6">
    <source>
        <dbReference type="ARBA" id="ARBA00022989"/>
    </source>
</evidence>
<comment type="similarity">
    <text evidence="2">Belongs to the major facilitator superfamily. Vesicular transporter family.</text>
</comment>
<dbReference type="PROSITE" id="PS50850">
    <property type="entry name" value="MFS"/>
    <property type="match status" value="1"/>
</dbReference>
<accession>A0A2P1DVE5</accession>
<feature type="transmembrane region" description="Helical" evidence="10">
    <location>
        <begin position="32"/>
        <end position="59"/>
    </location>
</feature>